<feature type="binding site" evidence="1">
    <location>
        <position position="58"/>
    </location>
    <ligand>
        <name>ATP</name>
        <dbReference type="ChEBI" id="CHEBI:30616"/>
    </ligand>
</feature>
<dbReference type="GO" id="GO:0005524">
    <property type="term" value="F:ATP binding"/>
    <property type="evidence" value="ECO:0007669"/>
    <property type="project" value="UniProtKB-UniRule"/>
</dbReference>
<evidence type="ECO:0000256" key="1">
    <source>
        <dbReference type="PROSITE-ProRule" id="PRU10141"/>
    </source>
</evidence>
<dbReference type="PROSITE" id="PS00107">
    <property type="entry name" value="PROTEIN_KINASE_ATP"/>
    <property type="match status" value="1"/>
</dbReference>
<gene>
    <name evidence="3" type="ORF">LCIVAC01_01790</name>
</gene>
<dbReference type="InterPro" id="IPR000719">
    <property type="entry name" value="Prot_kinase_dom"/>
</dbReference>
<evidence type="ECO:0000313" key="3">
    <source>
        <dbReference type="EMBL" id="QBK85370.1"/>
    </source>
</evidence>
<dbReference type="InterPro" id="IPR017441">
    <property type="entry name" value="Protein_kinase_ATP_BS"/>
</dbReference>
<dbReference type="GO" id="GO:0004674">
    <property type="term" value="F:protein serine/threonine kinase activity"/>
    <property type="evidence" value="ECO:0007669"/>
    <property type="project" value="TreeGrafter"/>
</dbReference>
<dbReference type="PROSITE" id="PS50011">
    <property type="entry name" value="PROTEIN_KINASE_DOM"/>
    <property type="match status" value="1"/>
</dbReference>
<proteinExistence type="predicted"/>
<dbReference type="PANTHER" id="PTHR44167:SF24">
    <property type="entry name" value="SERINE_THREONINE-PROTEIN KINASE CHK2"/>
    <property type="match status" value="1"/>
</dbReference>
<evidence type="ECO:0000259" key="2">
    <source>
        <dbReference type="PROSITE" id="PS50011"/>
    </source>
</evidence>
<keyword evidence="1" id="KW-0067">ATP-binding</keyword>
<reference evidence="3" key="1">
    <citation type="journal article" date="2019" name="MBio">
        <title>Virus Genomes from Deep Sea Sediments Expand the Ocean Megavirome and Support Independent Origins of Viral Gigantism.</title>
        <authorList>
            <person name="Backstrom D."/>
            <person name="Yutin N."/>
            <person name="Jorgensen S.L."/>
            <person name="Dharamshi J."/>
            <person name="Homa F."/>
            <person name="Zaremba-Niedwiedzka K."/>
            <person name="Spang A."/>
            <person name="Wolf Y.I."/>
            <person name="Koonin E.V."/>
            <person name="Ettema T.J."/>
        </authorList>
    </citation>
    <scope>NUCLEOTIDE SEQUENCE</scope>
</reference>
<keyword evidence="3" id="KW-0808">Transferase</keyword>
<organism evidence="3">
    <name type="scientific">Iridovirus LCIVAC01</name>
    <dbReference type="NCBI Taxonomy" id="2506607"/>
    <lineage>
        <taxon>Viruses</taxon>
        <taxon>Varidnaviria</taxon>
        <taxon>Bamfordvirae</taxon>
        <taxon>Nucleocytoviricota</taxon>
        <taxon>Megaviricetes</taxon>
        <taxon>Pimascovirales</taxon>
        <taxon>Pimascovirales incertae sedis</taxon>
        <taxon>Iridoviridae</taxon>
    </lineage>
</organism>
<feature type="domain" description="Protein kinase" evidence="2">
    <location>
        <begin position="28"/>
        <end position="229"/>
    </location>
</feature>
<keyword evidence="1" id="KW-0547">Nucleotide-binding</keyword>
<keyword evidence="3" id="KW-0418">Kinase</keyword>
<dbReference type="SMART" id="SM00220">
    <property type="entry name" value="S_TKc"/>
    <property type="match status" value="1"/>
</dbReference>
<accession>A0A481YQX1</accession>
<dbReference type="EMBL" id="MK500321">
    <property type="protein sequence ID" value="QBK85370.1"/>
    <property type="molecule type" value="Genomic_DNA"/>
</dbReference>
<dbReference type="InterPro" id="IPR011009">
    <property type="entry name" value="Kinase-like_dom_sf"/>
</dbReference>
<dbReference type="PANTHER" id="PTHR44167">
    <property type="entry name" value="OVARIAN-SPECIFIC SERINE/THREONINE-PROTEIN KINASE LOK-RELATED"/>
    <property type="match status" value="1"/>
</dbReference>
<dbReference type="Pfam" id="PF00069">
    <property type="entry name" value="Pkinase"/>
    <property type="match status" value="1"/>
</dbReference>
<protein>
    <submittedName>
        <fullName evidence="3">Protein kinase</fullName>
    </submittedName>
</protein>
<dbReference type="Gene3D" id="1.10.510.10">
    <property type="entry name" value="Transferase(Phosphotransferase) domain 1"/>
    <property type="match status" value="1"/>
</dbReference>
<sequence>MMEYEVKYIATKTKSRGYCERLLRQSFNVKKDAIGGGAYGKVYQVCNKDTEDCDYALKVIIYDKVKYEMSGRQELKSESSIERNWRREVKILKKLNICQKKYSKKFVPKLHDHWRCQEEDNTYFYILMEKFEGNLSDFIEKYRSVPPVKVATRIALNLLDSNLDLIHSTCNVCLNDIKLENILYKQVGEYNYIFVFADTGNSTEEVNEKCKKRDQNKFRQYIDEFERKL</sequence>
<name>A0A481YQX1_9VIRU</name>
<dbReference type="SUPFAM" id="SSF56112">
    <property type="entry name" value="Protein kinase-like (PK-like)"/>
    <property type="match status" value="1"/>
</dbReference>